<accession>A0A3N6N7X8</accession>
<dbReference type="Proteomes" id="UP000272778">
    <property type="component" value="Unassembled WGS sequence"/>
</dbReference>
<protein>
    <submittedName>
        <fullName evidence="1">Uncharacterized protein</fullName>
    </submittedName>
</protein>
<gene>
    <name evidence="1" type="ORF">D1Y85_15900</name>
</gene>
<organism evidence="1 2">
    <name type="scientific">Paraburkholderia dinghuensis</name>
    <dbReference type="NCBI Taxonomy" id="2305225"/>
    <lineage>
        <taxon>Bacteria</taxon>
        <taxon>Pseudomonadati</taxon>
        <taxon>Pseudomonadota</taxon>
        <taxon>Betaproteobacteria</taxon>
        <taxon>Burkholderiales</taxon>
        <taxon>Burkholderiaceae</taxon>
        <taxon>Paraburkholderia</taxon>
    </lineage>
</organism>
<name>A0A3N6N7X8_9BURK</name>
<dbReference type="OrthoDB" id="9181296at2"/>
<reference evidence="1 2" key="1">
    <citation type="submission" date="2018-11" db="EMBL/GenBank/DDBJ databases">
        <title>Paraburkholderia sp. DHOA04, isolated from soil.</title>
        <authorList>
            <person name="Gao Z.-H."/>
            <person name="Qiu L.-H."/>
            <person name="Fu J.-C."/>
        </authorList>
    </citation>
    <scope>NUCLEOTIDE SEQUENCE [LARGE SCALE GENOMIC DNA]</scope>
    <source>
        <strain evidence="1 2">DHOA04</strain>
    </source>
</reference>
<dbReference type="AlphaFoldDB" id="A0A3N6N7X8"/>
<proteinExistence type="predicted"/>
<sequence length="81" mass="9189">MKMFSKDGVEMVEVKSVDLDGDQLVLKTKVMGSMAATIVLRPHDVWEALGLLGWGLLLRMPCILLRGWRSHRAERRTKTLP</sequence>
<dbReference type="EMBL" id="RQIS01000011">
    <property type="protein sequence ID" value="RQH05082.1"/>
    <property type="molecule type" value="Genomic_DNA"/>
</dbReference>
<keyword evidence="2" id="KW-1185">Reference proteome</keyword>
<evidence type="ECO:0000313" key="1">
    <source>
        <dbReference type="EMBL" id="RQH05082.1"/>
    </source>
</evidence>
<comment type="caution">
    <text evidence="1">The sequence shown here is derived from an EMBL/GenBank/DDBJ whole genome shotgun (WGS) entry which is preliminary data.</text>
</comment>
<evidence type="ECO:0000313" key="2">
    <source>
        <dbReference type="Proteomes" id="UP000272778"/>
    </source>
</evidence>